<feature type="domain" description="NADP-dependent oxidoreductase" evidence="2">
    <location>
        <begin position="16"/>
        <end position="308"/>
    </location>
</feature>
<organism evidence="3">
    <name type="scientific">bioreactor metagenome</name>
    <dbReference type="NCBI Taxonomy" id="1076179"/>
    <lineage>
        <taxon>unclassified sequences</taxon>
        <taxon>metagenomes</taxon>
        <taxon>ecological metagenomes</taxon>
    </lineage>
</organism>
<reference evidence="3" key="1">
    <citation type="submission" date="2019-08" db="EMBL/GenBank/DDBJ databases">
        <authorList>
            <person name="Kucharzyk K."/>
            <person name="Murdoch R.W."/>
            <person name="Higgins S."/>
            <person name="Loffler F."/>
        </authorList>
    </citation>
    <scope>NUCLEOTIDE SEQUENCE</scope>
</reference>
<dbReference type="InterPro" id="IPR023210">
    <property type="entry name" value="NADP_OxRdtase_dom"/>
</dbReference>
<dbReference type="Pfam" id="PF00248">
    <property type="entry name" value="Aldo_ket_red"/>
    <property type="match status" value="1"/>
</dbReference>
<dbReference type="EMBL" id="VSSQ01007261">
    <property type="protein sequence ID" value="MPM35355.1"/>
    <property type="molecule type" value="Genomic_DNA"/>
</dbReference>
<gene>
    <name evidence="3" type="primary">yhdN_2</name>
    <name evidence="3" type="ORF">SDC9_81946</name>
</gene>
<evidence type="ECO:0000259" key="2">
    <source>
        <dbReference type="Pfam" id="PF00248"/>
    </source>
</evidence>
<accession>A0A644Z364</accession>
<dbReference type="CDD" id="cd19084">
    <property type="entry name" value="AKR_AKR11B1-like"/>
    <property type="match status" value="1"/>
</dbReference>
<dbReference type="InterPro" id="IPR036812">
    <property type="entry name" value="NAD(P)_OxRdtase_dom_sf"/>
</dbReference>
<dbReference type="EC" id="1.1.1.-" evidence="3"/>
<dbReference type="GO" id="GO:0005829">
    <property type="term" value="C:cytosol"/>
    <property type="evidence" value="ECO:0007669"/>
    <property type="project" value="TreeGrafter"/>
</dbReference>
<dbReference type="InterPro" id="IPR018170">
    <property type="entry name" value="Aldo/ket_reductase_CS"/>
</dbReference>
<proteinExistence type="predicted"/>
<dbReference type="PROSITE" id="PS00062">
    <property type="entry name" value="ALDOKETO_REDUCTASE_2"/>
    <property type="match status" value="1"/>
</dbReference>
<evidence type="ECO:0000256" key="1">
    <source>
        <dbReference type="ARBA" id="ARBA00023002"/>
    </source>
</evidence>
<dbReference type="InterPro" id="IPR020471">
    <property type="entry name" value="AKR"/>
</dbReference>
<dbReference type="PANTHER" id="PTHR43364">
    <property type="entry name" value="NADH-SPECIFIC METHYLGLYOXAL REDUCTASE-RELATED"/>
    <property type="match status" value="1"/>
</dbReference>
<evidence type="ECO:0000313" key="3">
    <source>
        <dbReference type="EMBL" id="MPM35355.1"/>
    </source>
</evidence>
<dbReference type="SUPFAM" id="SSF51430">
    <property type="entry name" value="NAD(P)-linked oxidoreductase"/>
    <property type="match status" value="1"/>
</dbReference>
<protein>
    <submittedName>
        <fullName evidence="3">Aldo-keto reductase YhdN</fullName>
        <ecNumber evidence="3">1.1.1.-</ecNumber>
    </submittedName>
</protein>
<sequence length="321" mass="36442">MKYTHLQNANVDVSCLASGTWAIGGQNYGDVNREESIKAIRAMIDNGVNLIDTAPVYGNGYAEQLVGEALQNGYREKVLISTKFGLAGNYLKPYKKDASFANAMREVLSSLRNLKTDYIDFYFVHWPDDNTPIEETMNALNILKKKGAIRYIGLSNFNKEQVEEAMKYAKIDVIQPLFSMVDQKNVELMQWCNEQGIDSFTYGSMGAGILTGKYRSKPDFPSNDLRWHFYDYYNEPVFSKIQLLLNEMDKIAEKRGVPLSQIALNWSAKQNYVATCLVGASTTAHAIENCESFNWELTDEEKEMIDKKLSELEFGGKLLCW</sequence>
<comment type="caution">
    <text evidence="3">The sequence shown here is derived from an EMBL/GenBank/DDBJ whole genome shotgun (WGS) entry which is preliminary data.</text>
</comment>
<keyword evidence="1 3" id="KW-0560">Oxidoreductase</keyword>
<dbReference type="PRINTS" id="PR00069">
    <property type="entry name" value="ALDKETRDTASE"/>
</dbReference>
<dbReference type="Gene3D" id="3.20.20.100">
    <property type="entry name" value="NADP-dependent oxidoreductase domain"/>
    <property type="match status" value="1"/>
</dbReference>
<dbReference type="InterPro" id="IPR050523">
    <property type="entry name" value="AKR_Detox_Biosynth"/>
</dbReference>
<dbReference type="AlphaFoldDB" id="A0A644Z364"/>
<dbReference type="PANTHER" id="PTHR43364:SF4">
    <property type="entry name" value="NAD(P)-LINKED OXIDOREDUCTASE SUPERFAMILY PROTEIN"/>
    <property type="match status" value="1"/>
</dbReference>
<dbReference type="GO" id="GO:0016491">
    <property type="term" value="F:oxidoreductase activity"/>
    <property type="evidence" value="ECO:0007669"/>
    <property type="project" value="UniProtKB-KW"/>
</dbReference>
<name>A0A644Z364_9ZZZZ</name>